<feature type="active site" description="Nucleophile" evidence="1">
    <location>
        <position position="308"/>
    </location>
</feature>
<keyword evidence="5" id="KW-1185">Reference proteome</keyword>
<dbReference type="AlphaFoldDB" id="A0A517LX87"/>
<dbReference type="Proteomes" id="UP000319557">
    <property type="component" value="Chromosome"/>
</dbReference>
<feature type="active site" description="Charge relay system" evidence="1">
    <location>
        <position position="392"/>
    </location>
</feature>
<evidence type="ECO:0000313" key="4">
    <source>
        <dbReference type="EMBL" id="QDS87251.1"/>
    </source>
</evidence>
<dbReference type="EC" id="3.1.1.-" evidence="4"/>
<keyword evidence="2" id="KW-0732">Signal</keyword>
<dbReference type="EMBL" id="CP036261">
    <property type="protein sequence ID" value="QDS87251.1"/>
    <property type="molecule type" value="Genomic_DNA"/>
</dbReference>
<proteinExistence type="predicted"/>
<dbReference type="Pfam" id="PF05448">
    <property type="entry name" value="AXE1"/>
    <property type="match status" value="1"/>
</dbReference>
<feature type="signal peptide" evidence="2">
    <location>
        <begin position="1"/>
        <end position="28"/>
    </location>
</feature>
<dbReference type="SUPFAM" id="SSF53474">
    <property type="entry name" value="alpha/beta-Hydrolases"/>
    <property type="match status" value="1"/>
</dbReference>
<name>A0A517LX87_9BACT</name>
<feature type="domain" description="Acetyl xylan esterase" evidence="3">
    <location>
        <begin position="139"/>
        <end position="423"/>
    </location>
</feature>
<dbReference type="RefSeq" id="WP_145343495.1">
    <property type="nucleotide sequence ID" value="NZ_CP036261.1"/>
</dbReference>
<dbReference type="PANTHER" id="PTHR40111:SF1">
    <property type="entry name" value="CEPHALOSPORIN-C DEACETYLASE"/>
    <property type="match status" value="1"/>
</dbReference>
<dbReference type="GO" id="GO:0052689">
    <property type="term" value="F:carboxylic ester hydrolase activity"/>
    <property type="evidence" value="ECO:0007669"/>
    <property type="project" value="TreeGrafter"/>
</dbReference>
<reference evidence="4 5" key="1">
    <citation type="submission" date="2019-02" db="EMBL/GenBank/DDBJ databases">
        <title>Deep-cultivation of Planctomycetes and their phenomic and genomic characterization uncovers novel biology.</title>
        <authorList>
            <person name="Wiegand S."/>
            <person name="Jogler M."/>
            <person name="Boedeker C."/>
            <person name="Pinto D."/>
            <person name="Vollmers J."/>
            <person name="Rivas-Marin E."/>
            <person name="Kohn T."/>
            <person name="Peeters S.H."/>
            <person name="Heuer A."/>
            <person name="Rast P."/>
            <person name="Oberbeckmann S."/>
            <person name="Bunk B."/>
            <person name="Jeske O."/>
            <person name="Meyerdierks A."/>
            <person name="Storesund J.E."/>
            <person name="Kallscheuer N."/>
            <person name="Luecker S."/>
            <person name="Lage O.M."/>
            <person name="Pohl T."/>
            <person name="Merkel B.J."/>
            <person name="Hornburger P."/>
            <person name="Mueller R.-W."/>
            <person name="Bruemmer F."/>
            <person name="Labrenz M."/>
            <person name="Spormann A.M."/>
            <person name="Op den Camp H."/>
            <person name="Overmann J."/>
            <person name="Amann R."/>
            <person name="Jetten M.S.M."/>
            <person name="Mascher T."/>
            <person name="Medema M.H."/>
            <person name="Devos D.P."/>
            <person name="Kaster A.-K."/>
            <person name="Ovreas L."/>
            <person name="Rohde M."/>
            <person name="Galperin M.Y."/>
            <person name="Jogler C."/>
        </authorList>
    </citation>
    <scope>NUCLEOTIDE SEQUENCE [LARGE SCALE GENOMIC DNA]</scope>
    <source>
        <strain evidence="4 5">EC9</strain>
    </source>
</reference>
<dbReference type="InterPro" id="IPR008391">
    <property type="entry name" value="AXE1_dom"/>
</dbReference>
<evidence type="ECO:0000259" key="3">
    <source>
        <dbReference type="Pfam" id="PF05448"/>
    </source>
</evidence>
<dbReference type="GO" id="GO:0005976">
    <property type="term" value="P:polysaccharide metabolic process"/>
    <property type="evidence" value="ECO:0007669"/>
    <property type="project" value="TreeGrafter"/>
</dbReference>
<dbReference type="KEGG" id="ruv:EC9_14290"/>
<organism evidence="4 5">
    <name type="scientific">Rosistilla ulvae</name>
    <dbReference type="NCBI Taxonomy" id="1930277"/>
    <lineage>
        <taxon>Bacteria</taxon>
        <taxon>Pseudomonadati</taxon>
        <taxon>Planctomycetota</taxon>
        <taxon>Planctomycetia</taxon>
        <taxon>Pirellulales</taxon>
        <taxon>Pirellulaceae</taxon>
        <taxon>Rosistilla</taxon>
    </lineage>
</organism>
<dbReference type="OrthoDB" id="9770528at2"/>
<feature type="active site" description="Charge relay system" evidence="1">
    <location>
        <position position="421"/>
    </location>
</feature>
<protein>
    <submittedName>
        <fullName evidence="4">Acetyl esterase Axe7A</fullName>
        <ecNumber evidence="4">3.1.1.-</ecNumber>
    </submittedName>
</protein>
<dbReference type="Gene3D" id="3.40.50.1820">
    <property type="entry name" value="alpha/beta hydrolase"/>
    <property type="match status" value="1"/>
</dbReference>
<dbReference type="InterPro" id="IPR029058">
    <property type="entry name" value="AB_hydrolase_fold"/>
</dbReference>
<dbReference type="PANTHER" id="PTHR40111">
    <property type="entry name" value="CEPHALOSPORIN-C DEACETYLASE"/>
    <property type="match status" value="1"/>
</dbReference>
<gene>
    <name evidence="4" type="primary">axe7A</name>
    <name evidence="4" type="ORF">EC9_14290</name>
</gene>
<dbReference type="InterPro" id="IPR039069">
    <property type="entry name" value="CE7"/>
</dbReference>
<evidence type="ECO:0000256" key="2">
    <source>
        <dbReference type="SAM" id="SignalP"/>
    </source>
</evidence>
<feature type="chain" id="PRO_5021889922" evidence="2">
    <location>
        <begin position="29"/>
        <end position="448"/>
    </location>
</feature>
<keyword evidence="4" id="KW-0378">Hydrolase</keyword>
<evidence type="ECO:0000313" key="5">
    <source>
        <dbReference type="Proteomes" id="UP000319557"/>
    </source>
</evidence>
<accession>A0A517LX87</accession>
<sequence length="448" mass="47894" precursor="true">MRRFSALRSHAMLLAFALPIFLSTASLAAAEGYAVSVAADRDDAIYDSGEAAAFVISVTRGDQPVTDGKLTYVVDDFLRSGKSGGYPEGEASLDGKPVRVAVKSDKPNVLRCQVTYTPAEGKPIRRLAGLAFSPTEIEPSMPVPDDFDAFWADQKRQLAEVEITPTLTPVEQKNNKIACFDVQVPCLGGAPVSGYFAKPVAAEEKSLPAILWVHGAGVRSSSLYAATKGANAGMLSMDINAHGIPNGKPAEFYAQQSGGPLKNYRFAGRDSRDTIYFRGMFLRLVRAIDFLTMQPEWNGREVIVIGHSQGGGQALVAGGLDPRVTLIASGVPAICDHTGNVADRVNGWPKLVPNGPDGKPEPAALEASRYVDSVNFASRCKADAIMSVGFVDVTCPPTSCYAAYNALLGEKTMISEPLMGHNAPKHIHKAFFDRVLQHVEQSQPAAAK</sequence>
<evidence type="ECO:0000256" key="1">
    <source>
        <dbReference type="PIRSR" id="PIRSR639069-1"/>
    </source>
</evidence>